<evidence type="ECO:0000313" key="1">
    <source>
        <dbReference type="EMBL" id="NIZ62635.1"/>
    </source>
</evidence>
<dbReference type="Proteomes" id="UP001429564">
    <property type="component" value="Unassembled WGS sequence"/>
</dbReference>
<organism evidence="1 2">
    <name type="scientific">Parasedimentitalea denitrificans</name>
    <dbReference type="NCBI Taxonomy" id="2211118"/>
    <lineage>
        <taxon>Bacteria</taxon>
        <taxon>Pseudomonadati</taxon>
        <taxon>Pseudomonadota</taxon>
        <taxon>Alphaproteobacteria</taxon>
        <taxon>Rhodobacterales</taxon>
        <taxon>Paracoccaceae</taxon>
        <taxon>Parasedimentitalea</taxon>
    </lineage>
</organism>
<sequence>MCLAFVASQAVAIEPLIIKRGSGWSAGGIVGTYAKKAEHSINTGQRIEIRSKACISACTYFALSPYTCALPETRFKFHAPQRALLAFAGIPGAVHQPSLKIMVDDFNMMRPAIIPGYPALGDWFLENAGKLTGPFFRVLTGADMNRIYGLALCDEEDA</sequence>
<name>A0ABX0WAE8_9RHOB</name>
<reference evidence="1 2" key="1">
    <citation type="submission" date="2018-05" db="EMBL/GenBank/DDBJ databases">
        <authorList>
            <person name="Zhang Y.-J."/>
        </authorList>
    </citation>
    <scope>NUCLEOTIDE SEQUENCE [LARGE SCALE GENOMIC DNA]</scope>
    <source>
        <strain evidence="1 2">CY04</strain>
    </source>
</reference>
<keyword evidence="2" id="KW-1185">Reference proteome</keyword>
<dbReference type="EMBL" id="QHLQ01000020">
    <property type="protein sequence ID" value="NIZ62635.1"/>
    <property type="molecule type" value="Genomic_DNA"/>
</dbReference>
<proteinExistence type="predicted"/>
<accession>A0ABX0WAE8</accession>
<gene>
    <name evidence="1" type="ORF">DL239_16815</name>
</gene>
<comment type="caution">
    <text evidence="1">The sequence shown here is derived from an EMBL/GenBank/DDBJ whole genome shotgun (WGS) entry which is preliminary data.</text>
</comment>
<evidence type="ECO:0000313" key="2">
    <source>
        <dbReference type="Proteomes" id="UP001429564"/>
    </source>
</evidence>
<protein>
    <submittedName>
        <fullName evidence="1">Uncharacterized protein</fullName>
    </submittedName>
</protein>